<dbReference type="Proteomes" id="UP000006591">
    <property type="component" value="Chromosome 1"/>
</dbReference>
<feature type="compositionally biased region" description="Basic and acidic residues" evidence="1">
    <location>
        <begin position="1"/>
        <end position="10"/>
    </location>
</feature>
<sequence length="455" mass="50743">MAAQGPDRDLLLLPQHGHAARGRRLRDHHRAQPAAHPGALRRAGRRLPGPRRRLVHQGPHRAGEEPRRRQEHRPAGGSRHQRQEREGRVQPAHVHHGGRQGVPVPRLQRGDQDVAQRAHPGPQPQARGDGGLAHRAEQLRLAGRARRPVRLLPRHRRPEARRLPPRGLHPLLEGVQRHHRHRPVQRVEHAGVAQAAGGAERVGVVHQPVEVVPLEPDGERGAAQPAGVLPLRADQHHAHHQALHQQGEGGRQGAVRPQRRVARRRRPDAAQARRVLQRLLRGVRVQPHRRRAAGHHRPAEARAQRHLRRVPHLHRGRLREPREEHRLLPHQRLRLLRRRHGAGDMDAGVQEDVQPAGHGEPAHDPGVPEVVDGGDADVRQRGDVEHQVQHVGEVLPRGAVVRQRGIAGEVAPGRVQHAGDSPPLRQGRRPADAAVLPPRIIKQNPQPSSGTHPWC</sequence>
<name>A0A0E0FUW8_ORYNI</name>
<feature type="compositionally biased region" description="Basic residues" evidence="1">
    <location>
        <begin position="18"/>
        <end position="31"/>
    </location>
</feature>
<accession>A0A0E0FUW8</accession>
<reference evidence="2" key="1">
    <citation type="submission" date="2015-04" db="UniProtKB">
        <authorList>
            <consortium name="EnsemblPlants"/>
        </authorList>
    </citation>
    <scope>IDENTIFICATION</scope>
    <source>
        <strain evidence="2">SL10</strain>
    </source>
</reference>
<evidence type="ECO:0000313" key="3">
    <source>
        <dbReference type="Proteomes" id="UP000006591"/>
    </source>
</evidence>
<feature type="region of interest" description="Disordered" evidence="1">
    <location>
        <begin position="236"/>
        <end position="272"/>
    </location>
</feature>
<reference evidence="2" key="2">
    <citation type="submission" date="2018-04" db="EMBL/GenBank/DDBJ databases">
        <title>OnivRS2 (Oryza nivara Reference Sequence Version 2).</title>
        <authorList>
            <person name="Zhang J."/>
            <person name="Kudrna D."/>
            <person name="Lee S."/>
            <person name="Talag J."/>
            <person name="Rajasekar S."/>
            <person name="Welchert J."/>
            <person name="Hsing Y.-I."/>
            <person name="Wing R.A."/>
        </authorList>
    </citation>
    <scope>NUCLEOTIDE SEQUENCE [LARGE SCALE GENOMIC DNA]</scope>
</reference>
<protein>
    <submittedName>
        <fullName evidence="2">Uncharacterized protein</fullName>
    </submittedName>
</protein>
<keyword evidence="3" id="KW-1185">Reference proteome</keyword>
<proteinExistence type="predicted"/>
<dbReference type="AlphaFoldDB" id="A0A0E0FUW8"/>
<evidence type="ECO:0000256" key="1">
    <source>
        <dbReference type="SAM" id="MobiDB-lite"/>
    </source>
</evidence>
<dbReference type="Gramene" id="ONIVA01G40030.1">
    <property type="protein sequence ID" value="ONIVA01G40030.1"/>
    <property type="gene ID" value="ONIVA01G40030"/>
</dbReference>
<feature type="compositionally biased region" description="Polar residues" evidence="1">
    <location>
        <begin position="443"/>
        <end position="455"/>
    </location>
</feature>
<dbReference type="HOGENOM" id="CLU_601861_0_0_1"/>
<feature type="region of interest" description="Disordered" evidence="1">
    <location>
        <begin position="408"/>
        <end position="455"/>
    </location>
</feature>
<feature type="compositionally biased region" description="Basic and acidic residues" evidence="1">
    <location>
        <begin position="61"/>
        <end position="74"/>
    </location>
</feature>
<feature type="compositionally biased region" description="Basic residues" evidence="1">
    <location>
        <begin position="42"/>
        <end position="59"/>
    </location>
</feature>
<dbReference type="EnsemblPlants" id="ONIVA01G40030.1">
    <property type="protein sequence ID" value="ONIVA01G40030.1"/>
    <property type="gene ID" value="ONIVA01G40030"/>
</dbReference>
<feature type="region of interest" description="Disordered" evidence="1">
    <location>
        <begin position="1"/>
        <end position="132"/>
    </location>
</feature>
<feature type="compositionally biased region" description="Basic residues" evidence="1">
    <location>
        <begin position="257"/>
        <end position="266"/>
    </location>
</feature>
<evidence type="ECO:0000313" key="2">
    <source>
        <dbReference type="EnsemblPlants" id="ONIVA01G40030.1"/>
    </source>
</evidence>
<organism evidence="2">
    <name type="scientific">Oryza nivara</name>
    <name type="common">Indian wild rice</name>
    <name type="synonym">Oryza sativa f. spontanea</name>
    <dbReference type="NCBI Taxonomy" id="4536"/>
    <lineage>
        <taxon>Eukaryota</taxon>
        <taxon>Viridiplantae</taxon>
        <taxon>Streptophyta</taxon>
        <taxon>Embryophyta</taxon>
        <taxon>Tracheophyta</taxon>
        <taxon>Spermatophyta</taxon>
        <taxon>Magnoliopsida</taxon>
        <taxon>Liliopsida</taxon>
        <taxon>Poales</taxon>
        <taxon>Poaceae</taxon>
        <taxon>BOP clade</taxon>
        <taxon>Oryzoideae</taxon>
        <taxon>Oryzeae</taxon>
        <taxon>Oryzinae</taxon>
        <taxon>Oryza</taxon>
    </lineage>
</organism>